<dbReference type="RefSeq" id="WP_200309613.1">
    <property type="nucleotide sequence ID" value="NZ_JAENIM010000008.1"/>
</dbReference>
<dbReference type="SUPFAM" id="SSF52540">
    <property type="entry name" value="P-loop containing nucleoside triphosphate hydrolases"/>
    <property type="match status" value="1"/>
</dbReference>
<dbReference type="InterPro" id="IPR003593">
    <property type="entry name" value="AAA+_ATPase"/>
</dbReference>
<evidence type="ECO:0000313" key="5">
    <source>
        <dbReference type="EMBL" id="MBK1789614.1"/>
    </source>
</evidence>
<protein>
    <submittedName>
        <fullName evidence="5">YifB family Mg chelatase-like AAA ATPase</fullName>
    </submittedName>
</protein>
<dbReference type="AlphaFoldDB" id="A0A8J7SH58"/>
<dbReference type="InterPro" id="IPR014721">
    <property type="entry name" value="Ribsml_uS5_D2-typ_fold_subgr"/>
</dbReference>
<evidence type="ECO:0000259" key="4">
    <source>
        <dbReference type="SMART" id="SM00382"/>
    </source>
</evidence>
<feature type="domain" description="AAA+ ATPase" evidence="4">
    <location>
        <begin position="215"/>
        <end position="398"/>
    </location>
</feature>
<evidence type="ECO:0000256" key="1">
    <source>
        <dbReference type="ARBA" id="ARBA00006354"/>
    </source>
</evidence>
<sequence>MTVRLFSSTLFGLDAVEVEVEVNASGSEKPKIFTVGLPDAAVRESSQRVTAALKNSGLGWDDGTITINLAPADLRKEGPRFDLPIALAMAQTSSGQDTIRHPERYCIAGELALDGKVRPVKGVLAMALQARKSGRLRLIVAVENAAEAAVVEGIEVYPVENLSDAWNFITGQISMAPYDLDREKLFHQKRSYNVDLNDVKGQAEVKRALEITAAGAHNLLMVGPPGTGKSMIAKRLPTILPDLSEEEAIESTKIHSIAGRLAQNEALLATRAFRAPHHTISDAGLLGGGSNPGPGEVSLAHHGVLFLDELPEFRRQTLEVMRQPLEDGYVTISRASASHTFPCNYILVAAMNPCPCGYYGDRKRQCRCNPMQIENYRRRISGPLLDRIDLHVEVPLIDYQELHNGCSGEPSEEIKTRVENARLTQLARFHQSPEIKNNASMSSKLMRTHCKIDDASSQLLEQAMNQLNFSARAHDRILKVARTIADLEQCQDIAEHHLLEAIQYRTLDRKMMM</sequence>
<dbReference type="GO" id="GO:0005524">
    <property type="term" value="F:ATP binding"/>
    <property type="evidence" value="ECO:0007669"/>
    <property type="project" value="UniProtKB-KW"/>
</dbReference>
<dbReference type="PANTHER" id="PTHR32039">
    <property type="entry name" value="MAGNESIUM-CHELATASE SUBUNIT CHLI"/>
    <property type="match status" value="1"/>
</dbReference>
<dbReference type="SMART" id="SM00382">
    <property type="entry name" value="AAA"/>
    <property type="match status" value="1"/>
</dbReference>
<dbReference type="InterPro" id="IPR045006">
    <property type="entry name" value="CHLI-like"/>
</dbReference>
<evidence type="ECO:0000313" key="6">
    <source>
        <dbReference type="Proteomes" id="UP000624703"/>
    </source>
</evidence>
<dbReference type="PANTHER" id="PTHR32039:SF7">
    <property type="entry name" value="COMPETENCE PROTEIN COMM"/>
    <property type="match status" value="1"/>
</dbReference>
<dbReference type="Proteomes" id="UP000624703">
    <property type="component" value="Unassembled WGS sequence"/>
</dbReference>
<dbReference type="InterPro" id="IPR004482">
    <property type="entry name" value="Mg_chelat-rel"/>
</dbReference>
<dbReference type="InterPro" id="IPR027417">
    <property type="entry name" value="P-loop_NTPase"/>
</dbReference>
<dbReference type="InterPro" id="IPR025158">
    <property type="entry name" value="Mg_chelat-rel_C"/>
</dbReference>
<dbReference type="Gene3D" id="3.40.50.300">
    <property type="entry name" value="P-loop containing nucleotide triphosphate hydrolases"/>
    <property type="match status" value="1"/>
</dbReference>
<dbReference type="SUPFAM" id="SSF54211">
    <property type="entry name" value="Ribosomal protein S5 domain 2-like"/>
    <property type="match status" value="1"/>
</dbReference>
<dbReference type="EMBL" id="JAENIM010000008">
    <property type="protein sequence ID" value="MBK1789614.1"/>
    <property type="molecule type" value="Genomic_DNA"/>
</dbReference>
<keyword evidence="2" id="KW-0547">Nucleotide-binding</keyword>
<dbReference type="Pfam" id="PF13541">
    <property type="entry name" value="ChlI"/>
    <property type="match status" value="1"/>
</dbReference>
<proteinExistence type="inferred from homology"/>
<evidence type="ECO:0000256" key="3">
    <source>
        <dbReference type="ARBA" id="ARBA00022840"/>
    </source>
</evidence>
<comment type="caution">
    <text evidence="5">The sequence shown here is derived from an EMBL/GenBank/DDBJ whole genome shotgun (WGS) entry which is preliminary data.</text>
</comment>
<organism evidence="5 6">
    <name type="scientific">Persicirhabdus sediminis</name>
    <dbReference type="NCBI Taxonomy" id="454144"/>
    <lineage>
        <taxon>Bacteria</taxon>
        <taxon>Pseudomonadati</taxon>
        <taxon>Verrucomicrobiota</taxon>
        <taxon>Verrucomicrobiia</taxon>
        <taxon>Verrucomicrobiales</taxon>
        <taxon>Verrucomicrobiaceae</taxon>
        <taxon>Persicirhabdus</taxon>
    </lineage>
</organism>
<dbReference type="PRINTS" id="PR01657">
    <property type="entry name" value="MCMFAMILY"/>
</dbReference>
<accession>A0A8J7SH58</accession>
<dbReference type="InterPro" id="IPR020568">
    <property type="entry name" value="Ribosomal_Su5_D2-typ_SF"/>
</dbReference>
<comment type="similarity">
    <text evidence="1">Belongs to the Mg-chelatase subunits D/I family. ComM subfamily.</text>
</comment>
<reference evidence="5" key="1">
    <citation type="submission" date="2021-01" db="EMBL/GenBank/DDBJ databases">
        <title>Modified the classification status of verrucomicrobia.</title>
        <authorList>
            <person name="Feng X."/>
        </authorList>
    </citation>
    <scope>NUCLEOTIDE SEQUENCE</scope>
    <source>
        <strain evidence="5">_KCTC 22039</strain>
    </source>
</reference>
<name>A0A8J7SH58_9BACT</name>
<dbReference type="Gene3D" id="3.30.230.10">
    <property type="match status" value="1"/>
</dbReference>
<keyword evidence="6" id="KW-1185">Reference proteome</keyword>
<dbReference type="Pfam" id="PF13335">
    <property type="entry name" value="Mg_chelatase_C"/>
    <property type="match status" value="1"/>
</dbReference>
<dbReference type="NCBIfam" id="TIGR00368">
    <property type="entry name" value="YifB family Mg chelatase-like AAA ATPase"/>
    <property type="match status" value="1"/>
</dbReference>
<dbReference type="InterPro" id="IPR001208">
    <property type="entry name" value="MCM_dom"/>
</dbReference>
<dbReference type="GO" id="GO:0003677">
    <property type="term" value="F:DNA binding"/>
    <property type="evidence" value="ECO:0007669"/>
    <property type="project" value="InterPro"/>
</dbReference>
<dbReference type="InterPro" id="IPR000523">
    <property type="entry name" value="Mg_chelatse_chII-like_cat_dom"/>
</dbReference>
<dbReference type="Pfam" id="PF01078">
    <property type="entry name" value="Mg_chelatase"/>
    <property type="match status" value="1"/>
</dbReference>
<evidence type="ECO:0000256" key="2">
    <source>
        <dbReference type="ARBA" id="ARBA00022741"/>
    </source>
</evidence>
<keyword evidence="3" id="KW-0067">ATP-binding</keyword>
<gene>
    <name evidence="5" type="ORF">JIN82_00450</name>
</gene>